<proteinExistence type="inferred from homology"/>
<evidence type="ECO:0000256" key="6">
    <source>
        <dbReference type="ARBA" id="ARBA00022839"/>
    </source>
</evidence>
<keyword evidence="5" id="KW-0378">Hydrolase</keyword>
<protein>
    <recommendedName>
        <fullName evidence="3">RNA exonuclease 4</fullName>
    </recommendedName>
</protein>
<dbReference type="Pfam" id="PF00929">
    <property type="entry name" value="RNase_T"/>
    <property type="match status" value="1"/>
</dbReference>
<dbReference type="InterPro" id="IPR036397">
    <property type="entry name" value="RNaseH_sf"/>
</dbReference>
<comment type="similarity">
    <text evidence="2">Belongs to the REXO4 family.</text>
</comment>
<dbReference type="InterPro" id="IPR047021">
    <property type="entry name" value="REXO1/3/4-like"/>
</dbReference>
<dbReference type="CDD" id="cd06144">
    <property type="entry name" value="REX4_like"/>
    <property type="match status" value="1"/>
</dbReference>
<evidence type="ECO:0000256" key="2">
    <source>
        <dbReference type="ARBA" id="ARBA00010489"/>
    </source>
</evidence>
<evidence type="ECO:0000313" key="9">
    <source>
        <dbReference type="EMBL" id="CAK8693284.1"/>
    </source>
</evidence>
<dbReference type="Proteomes" id="UP001642483">
    <property type="component" value="Unassembled WGS sequence"/>
</dbReference>
<sequence length="306" mass="34400">MTKVKKKIETIKKTSTRTNWEALKAELKKNDSFKSSHDEGLSSSVHLNKKNEAKRIKPFKGFTNSTHKSKKLNVTSKDIWFDDVDVGDIVDAEDDLNEKKKSPSNKLVKTNAFAGLTKVIAMDCEMVGVGEGGRESVLARVSLVNQFGKCIYDKFVKAREEVTDYRTFVSGVRPSDLTNAEDFQIVQKEVAVILQGRILVGHALWNDMKVLFLDHPKKCIRDTAKYKPFKTMTAGRSPSLRLLSSKILGVPIQRGEHSSVQDAQAAMRLYTMHKREWETEKSKVKLSKKAKKKRNANTALGLAKTA</sequence>
<evidence type="ECO:0000256" key="4">
    <source>
        <dbReference type="ARBA" id="ARBA00022722"/>
    </source>
</evidence>
<dbReference type="InterPro" id="IPR037431">
    <property type="entry name" value="REX4_DEDDh_dom"/>
</dbReference>
<dbReference type="InterPro" id="IPR013520">
    <property type="entry name" value="Ribonucl_H"/>
</dbReference>
<accession>A0ABP0GRN5</accession>
<feature type="domain" description="Exonuclease" evidence="8">
    <location>
        <begin position="118"/>
        <end position="279"/>
    </location>
</feature>
<evidence type="ECO:0000259" key="8">
    <source>
        <dbReference type="SMART" id="SM00479"/>
    </source>
</evidence>
<evidence type="ECO:0000256" key="1">
    <source>
        <dbReference type="ARBA" id="ARBA00004123"/>
    </source>
</evidence>
<evidence type="ECO:0000256" key="3">
    <source>
        <dbReference type="ARBA" id="ARBA00016937"/>
    </source>
</evidence>
<evidence type="ECO:0000313" key="10">
    <source>
        <dbReference type="Proteomes" id="UP001642483"/>
    </source>
</evidence>
<dbReference type="Gene3D" id="3.30.420.10">
    <property type="entry name" value="Ribonuclease H-like superfamily/Ribonuclease H"/>
    <property type="match status" value="1"/>
</dbReference>
<dbReference type="InterPro" id="IPR012337">
    <property type="entry name" value="RNaseH-like_sf"/>
</dbReference>
<dbReference type="EMBL" id="CAWYQH010000130">
    <property type="protein sequence ID" value="CAK8693284.1"/>
    <property type="molecule type" value="Genomic_DNA"/>
</dbReference>
<reference evidence="9 10" key="1">
    <citation type="submission" date="2024-02" db="EMBL/GenBank/DDBJ databases">
        <authorList>
            <person name="Daric V."/>
            <person name="Darras S."/>
        </authorList>
    </citation>
    <scope>NUCLEOTIDE SEQUENCE [LARGE SCALE GENOMIC DNA]</scope>
</reference>
<dbReference type="PANTHER" id="PTHR12801:SF158">
    <property type="entry name" value="RNA EXONUCLEASE 4"/>
    <property type="match status" value="1"/>
</dbReference>
<name>A0ABP0GRN5_CLALP</name>
<keyword evidence="7" id="KW-0539">Nucleus</keyword>
<dbReference type="SMART" id="SM00479">
    <property type="entry name" value="EXOIII"/>
    <property type="match status" value="1"/>
</dbReference>
<organism evidence="9 10">
    <name type="scientific">Clavelina lepadiformis</name>
    <name type="common">Light-bulb sea squirt</name>
    <name type="synonym">Ascidia lepadiformis</name>
    <dbReference type="NCBI Taxonomy" id="159417"/>
    <lineage>
        <taxon>Eukaryota</taxon>
        <taxon>Metazoa</taxon>
        <taxon>Chordata</taxon>
        <taxon>Tunicata</taxon>
        <taxon>Ascidiacea</taxon>
        <taxon>Aplousobranchia</taxon>
        <taxon>Clavelinidae</taxon>
        <taxon>Clavelina</taxon>
    </lineage>
</organism>
<dbReference type="SUPFAM" id="SSF53098">
    <property type="entry name" value="Ribonuclease H-like"/>
    <property type="match status" value="1"/>
</dbReference>
<dbReference type="PANTHER" id="PTHR12801">
    <property type="entry name" value="RNA EXONUCLEASE REXO1 / RECO3 FAMILY MEMBER-RELATED"/>
    <property type="match status" value="1"/>
</dbReference>
<evidence type="ECO:0000256" key="7">
    <source>
        <dbReference type="ARBA" id="ARBA00023242"/>
    </source>
</evidence>
<keyword evidence="6" id="KW-0269">Exonuclease</keyword>
<comment type="caution">
    <text evidence="9">The sequence shown here is derived from an EMBL/GenBank/DDBJ whole genome shotgun (WGS) entry which is preliminary data.</text>
</comment>
<keyword evidence="4" id="KW-0540">Nuclease</keyword>
<keyword evidence="10" id="KW-1185">Reference proteome</keyword>
<evidence type="ECO:0000256" key="5">
    <source>
        <dbReference type="ARBA" id="ARBA00022801"/>
    </source>
</evidence>
<comment type="subcellular location">
    <subcellularLocation>
        <location evidence="1">Nucleus</location>
    </subcellularLocation>
</comment>
<gene>
    <name evidence="9" type="ORF">CVLEPA_LOCUS26583</name>
</gene>